<dbReference type="Gene3D" id="4.10.400.10">
    <property type="entry name" value="Low-density Lipoprotein Receptor"/>
    <property type="match status" value="1"/>
</dbReference>
<dbReference type="SUPFAM" id="SSF57424">
    <property type="entry name" value="LDL receptor-like module"/>
    <property type="match status" value="1"/>
</dbReference>
<evidence type="ECO:0000256" key="2">
    <source>
        <dbReference type="PROSITE-ProRule" id="PRU00124"/>
    </source>
</evidence>
<dbReference type="EMBL" id="CAJNOQ010015230">
    <property type="protein sequence ID" value="CAF1357599.1"/>
    <property type="molecule type" value="Genomic_DNA"/>
</dbReference>
<protein>
    <submittedName>
        <fullName evidence="3">Uncharacterized protein</fullName>
    </submittedName>
</protein>
<organism evidence="3 7">
    <name type="scientific">Didymodactylos carnosus</name>
    <dbReference type="NCBI Taxonomy" id="1234261"/>
    <lineage>
        <taxon>Eukaryota</taxon>
        <taxon>Metazoa</taxon>
        <taxon>Spiralia</taxon>
        <taxon>Gnathifera</taxon>
        <taxon>Rotifera</taxon>
        <taxon>Eurotatoria</taxon>
        <taxon>Bdelloidea</taxon>
        <taxon>Philodinida</taxon>
        <taxon>Philodinidae</taxon>
        <taxon>Didymodactylos</taxon>
    </lineage>
</organism>
<evidence type="ECO:0000313" key="6">
    <source>
        <dbReference type="EMBL" id="CAF4432444.1"/>
    </source>
</evidence>
<dbReference type="OrthoDB" id="19606at2759"/>
<comment type="caution">
    <text evidence="2">Lacks conserved residue(s) required for the propagation of feature annotation.</text>
</comment>
<dbReference type="InterPro" id="IPR036055">
    <property type="entry name" value="LDL_receptor-like_sf"/>
</dbReference>
<dbReference type="InterPro" id="IPR002172">
    <property type="entry name" value="LDrepeatLR_classA_rpt"/>
</dbReference>
<dbReference type="Proteomes" id="UP000663829">
    <property type="component" value="Unassembled WGS sequence"/>
</dbReference>
<evidence type="ECO:0000313" key="5">
    <source>
        <dbReference type="EMBL" id="CAF4232924.1"/>
    </source>
</evidence>
<feature type="non-terminal residue" evidence="3">
    <location>
        <position position="1"/>
    </location>
</feature>
<dbReference type="Pfam" id="PF00057">
    <property type="entry name" value="Ldl_recept_a"/>
    <property type="match status" value="1"/>
</dbReference>
<evidence type="ECO:0000313" key="4">
    <source>
        <dbReference type="EMBL" id="CAF1615992.1"/>
    </source>
</evidence>
<dbReference type="EMBL" id="CAJOBA010079062">
    <property type="protein sequence ID" value="CAF4432444.1"/>
    <property type="molecule type" value="Genomic_DNA"/>
</dbReference>
<dbReference type="Proteomes" id="UP000681722">
    <property type="component" value="Unassembled WGS sequence"/>
</dbReference>
<dbReference type="Proteomes" id="UP000682733">
    <property type="component" value="Unassembled WGS sequence"/>
</dbReference>
<gene>
    <name evidence="3" type="ORF">GPM918_LOCUS31217</name>
    <name evidence="4" type="ORF">OVA965_LOCUS42913</name>
    <name evidence="5" type="ORF">SRO942_LOCUS31853</name>
    <name evidence="6" type="ORF">TMI583_LOCUS44969</name>
</gene>
<dbReference type="EMBL" id="CAJOBC010067981">
    <property type="protein sequence ID" value="CAF4232924.1"/>
    <property type="molecule type" value="Genomic_DNA"/>
</dbReference>
<name>A0A815HVB9_9BILA</name>
<feature type="disulfide bond" evidence="2">
    <location>
        <begin position="20"/>
        <end position="38"/>
    </location>
</feature>
<dbReference type="SMART" id="SM00192">
    <property type="entry name" value="LDLa"/>
    <property type="match status" value="1"/>
</dbReference>
<proteinExistence type="predicted"/>
<comment type="caution">
    <text evidence="3">The sequence shown here is derived from an EMBL/GenBank/DDBJ whole genome shotgun (WGS) entry which is preliminary data.</text>
</comment>
<accession>A0A815HVB9</accession>
<keyword evidence="1 2" id="KW-1015">Disulfide bond</keyword>
<evidence type="ECO:0000313" key="7">
    <source>
        <dbReference type="Proteomes" id="UP000663829"/>
    </source>
</evidence>
<dbReference type="Proteomes" id="UP000677228">
    <property type="component" value="Unassembled WGS sequence"/>
</dbReference>
<dbReference type="EMBL" id="CAJNOK010054504">
    <property type="protein sequence ID" value="CAF1615992.1"/>
    <property type="molecule type" value="Genomic_DNA"/>
</dbReference>
<sequence>EQNCYELEFNECNVDTKFRCTNGMCIDKTFSFDRSFDCMDRSDEKEGFYTDAMEDTQCFNQPSILCEEFCRTKVSDAQMSGSLKCRALKCRVLKCRRSNVG</sequence>
<dbReference type="AlphaFoldDB" id="A0A815HVB9"/>
<evidence type="ECO:0000313" key="3">
    <source>
        <dbReference type="EMBL" id="CAF1357599.1"/>
    </source>
</evidence>
<reference evidence="3" key="1">
    <citation type="submission" date="2021-02" db="EMBL/GenBank/DDBJ databases">
        <authorList>
            <person name="Nowell W R."/>
        </authorList>
    </citation>
    <scope>NUCLEOTIDE SEQUENCE</scope>
</reference>
<keyword evidence="7" id="KW-1185">Reference proteome</keyword>
<evidence type="ECO:0000256" key="1">
    <source>
        <dbReference type="ARBA" id="ARBA00023157"/>
    </source>
</evidence>
<dbReference type="PROSITE" id="PS50068">
    <property type="entry name" value="LDLRA_2"/>
    <property type="match status" value="1"/>
</dbReference>